<feature type="domain" description="Phage capsid-like C-terminal" evidence="3">
    <location>
        <begin position="151"/>
        <end position="425"/>
    </location>
</feature>
<protein>
    <recommendedName>
        <fullName evidence="3">Phage capsid-like C-terminal domain-containing protein</fullName>
    </recommendedName>
</protein>
<comment type="subcellular location">
    <subcellularLocation>
        <location evidence="1">Virion</location>
    </subcellularLocation>
</comment>
<reference evidence="4 5" key="1">
    <citation type="submission" date="2019-11" db="EMBL/GenBank/DDBJ databases">
        <title>Comparative genomics of hydrocarbon-degrading Desulfosarcina strains.</title>
        <authorList>
            <person name="Watanabe M."/>
            <person name="Kojima H."/>
            <person name="Fukui M."/>
        </authorList>
    </citation>
    <scope>NUCLEOTIDE SEQUENCE [LARGE SCALE GENOMIC DNA]</scope>
    <source>
        <strain evidence="4 5">28bB2T</strain>
    </source>
</reference>
<dbReference type="Gene3D" id="3.30.2400.10">
    <property type="entry name" value="Major capsid protein gp5"/>
    <property type="match status" value="1"/>
</dbReference>
<dbReference type="SUPFAM" id="SSF56563">
    <property type="entry name" value="Major capsid protein gp5"/>
    <property type="match status" value="1"/>
</dbReference>
<dbReference type="AlphaFoldDB" id="A0A5K8A0D7"/>
<sequence length="427" mass="48592">MRDKLRRAQEKLGQTWEEYQAYRDGLPADESRWTAEQREKFDRYDTEMDKLEGEIERLKRAVLDEEREERFHRTGSQDDYAPPIEFRAGQTEKARHMRGDGDAFDFRADPNGRTERHAFNRYLLSGDRALTSEEFRTMQAGADIGGGFLNAPPQFVKSLIKGLDDECFIRSRATCYDIPHNVSLGAPSLDSDFDDSEWTTELGTGSEDDLEFGKRELRPYPTAKRTKVSNTLLRVAALNPEAIVRDRMVQKFACTEERAFMTGDGAKKPLGLFVASDDGISTSRDVTGSNTTTTIKADTLIDTQYAIKGQYAKKAEWIFSREAIRMIRKLKDANDQYLWQRGLAGAPNTILERPYNVSEYCPNTFTTGQYVGLFGDFRFYWIATGLAAQVQRLNELYAETNQTGFIGRLEVDGMPVLEEAFARIKLA</sequence>
<dbReference type="Gene3D" id="3.30.2320.10">
    <property type="entry name" value="hypothetical protein PF0899 domain"/>
    <property type="match status" value="1"/>
</dbReference>
<evidence type="ECO:0000313" key="4">
    <source>
        <dbReference type="EMBL" id="BBO85908.1"/>
    </source>
</evidence>
<dbReference type="Pfam" id="PF05065">
    <property type="entry name" value="Phage_capsid"/>
    <property type="match status" value="1"/>
</dbReference>
<organism evidence="4 5">
    <name type="scientific">Desulfosarcina ovata subsp. sediminis</name>
    <dbReference type="NCBI Taxonomy" id="885957"/>
    <lineage>
        <taxon>Bacteria</taxon>
        <taxon>Pseudomonadati</taxon>
        <taxon>Thermodesulfobacteriota</taxon>
        <taxon>Desulfobacteria</taxon>
        <taxon>Desulfobacterales</taxon>
        <taxon>Desulfosarcinaceae</taxon>
        <taxon>Desulfosarcina</taxon>
    </lineage>
</organism>
<dbReference type="KEGG" id="dov:DSCO28_64740"/>
<dbReference type="InterPro" id="IPR054612">
    <property type="entry name" value="Phage_capsid-like_C"/>
</dbReference>
<name>A0A5K8A0D7_9BACT</name>
<dbReference type="NCBIfam" id="TIGR01554">
    <property type="entry name" value="major_cap_HK97"/>
    <property type="match status" value="1"/>
</dbReference>
<proteinExistence type="predicted"/>
<evidence type="ECO:0000313" key="5">
    <source>
        <dbReference type="Proteomes" id="UP000425960"/>
    </source>
</evidence>
<dbReference type="InterPro" id="IPR024455">
    <property type="entry name" value="Phage_capsid"/>
</dbReference>
<feature type="coiled-coil region" evidence="2">
    <location>
        <begin position="34"/>
        <end position="68"/>
    </location>
</feature>
<dbReference type="EMBL" id="AP021876">
    <property type="protein sequence ID" value="BBO85908.1"/>
    <property type="molecule type" value="Genomic_DNA"/>
</dbReference>
<evidence type="ECO:0000259" key="3">
    <source>
        <dbReference type="Pfam" id="PF05065"/>
    </source>
</evidence>
<accession>A0A5K8A0D7</accession>
<gene>
    <name evidence="4" type="ORF">DSCO28_64740</name>
</gene>
<evidence type="ECO:0000256" key="2">
    <source>
        <dbReference type="SAM" id="Coils"/>
    </source>
</evidence>
<dbReference type="RefSeq" id="WP_155325369.1">
    <property type="nucleotide sequence ID" value="NZ_AP021876.1"/>
</dbReference>
<keyword evidence="2" id="KW-0175">Coiled coil</keyword>
<dbReference type="Proteomes" id="UP000425960">
    <property type="component" value="Chromosome"/>
</dbReference>
<evidence type="ECO:0000256" key="1">
    <source>
        <dbReference type="ARBA" id="ARBA00004328"/>
    </source>
</evidence>